<sequence length="396" mass="44110">MIIGGAQENTLLNCLDLIEHHDDEVMLVTGPALGPEGDLLHRAGFFPDQANQQGRAELRGRAGELQIELLPMFRRNIHPLRDWAASRAIRNAIRHFRPDVVHTHSAKGGLLGRAAAWSLGVPAVIHTVHGAPFHEFQPRAAREFFRRCERYAAARCHHMISVADAMTDLMVRAGVAPREKFTTISSGMDVDPFLRADEHRQAVREKYQIAPDRVVIGKIARLFHLKGHDDLITAAADVVRQCPQVLFLLVGDGILREPLIRRIESIGLSDHFVFTGLVSPSDVPPLIGAMDVLVHTSLREGLARALPQALIAGKPAVSYDVDGAREVVISGETGFLVPARDTAVLADSLIRLAENDHLRQEWGRAGRQRFTEQFRHQEMTRQIRELYLRVLGRRPG</sequence>
<feature type="domain" description="Glycosyl transferase family 1" evidence="1">
    <location>
        <begin position="201"/>
        <end position="369"/>
    </location>
</feature>
<dbReference type="Proteomes" id="UP000321353">
    <property type="component" value="Chromosome"/>
</dbReference>
<protein>
    <submittedName>
        <fullName evidence="3">Glycosyltransferase EpsD</fullName>
        <ecNumber evidence="3">2.4.-.-</ecNumber>
    </submittedName>
</protein>
<dbReference type="GO" id="GO:0016757">
    <property type="term" value="F:glycosyltransferase activity"/>
    <property type="evidence" value="ECO:0007669"/>
    <property type="project" value="UniProtKB-KW"/>
</dbReference>
<name>A0A5B9MQK3_9BACT</name>
<keyword evidence="4" id="KW-1185">Reference proteome</keyword>
<dbReference type="Pfam" id="PF00534">
    <property type="entry name" value="Glycos_transf_1"/>
    <property type="match status" value="1"/>
</dbReference>
<dbReference type="InterPro" id="IPR001296">
    <property type="entry name" value="Glyco_trans_1"/>
</dbReference>
<dbReference type="SUPFAM" id="SSF53756">
    <property type="entry name" value="UDP-Glycosyltransferase/glycogen phosphorylase"/>
    <property type="match status" value="1"/>
</dbReference>
<dbReference type="EMBL" id="CP036264">
    <property type="protein sequence ID" value="QEG02115.1"/>
    <property type="molecule type" value="Genomic_DNA"/>
</dbReference>
<dbReference type="Gene3D" id="3.40.50.2000">
    <property type="entry name" value="Glycogen Phosphorylase B"/>
    <property type="match status" value="2"/>
</dbReference>
<keyword evidence="3" id="KW-0328">Glycosyltransferase</keyword>
<evidence type="ECO:0000259" key="2">
    <source>
        <dbReference type="Pfam" id="PF13579"/>
    </source>
</evidence>
<reference evidence="3 4" key="1">
    <citation type="submission" date="2019-02" db="EMBL/GenBank/DDBJ databases">
        <title>Planctomycetal bacteria perform biofilm scaping via a novel small molecule.</title>
        <authorList>
            <person name="Jeske O."/>
            <person name="Boedeker C."/>
            <person name="Wiegand S."/>
            <person name="Breitling P."/>
            <person name="Kallscheuer N."/>
            <person name="Jogler M."/>
            <person name="Rohde M."/>
            <person name="Petersen J."/>
            <person name="Medema M.H."/>
            <person name="Surup F."/>
            <person name="Jogler C."/>
        </authorList>
    </citation>
    <scope>NUCLEOTIDE SEQUENCE [LARGE SCALE GENOMIC DNA]</scope>
    <source>
        <strain evidence="3 4">Mal15</strain>
    </source>
</reference>
<dbReference type="InterPro" id="IPR028098">
    <property type="entry name" value="Glyco_trans_4-like_N"/>
</dbReference>
<dbReference type="PANTHER" id="PTHR12526">
    <property type="entry name" value="GLYCOSYLTRANSFERASE"/>
    <property type="match status" value="1"/>
</dbReference>
<organism evidence="3 4">
    <name type="scientific">Stieleria maiorica</name>
    <dbReference type="NCBI Taxonomy" id="2795974"/>
    <lineage>
        <taxon>Bacteria</taxon>
        <taxon>Pseudomonadati</taxon>
        <taxon>Planctomycetota</taxon>
        <taxon>Planctomycetia</taxon>
        <taxon>Pirellulales</taxon>
        <taxon>Pirellulaceae</taxon>
        <taxon>Stieleria</taxon>
    </lineage>
</organism>
<dbReference type="EC" id="2.4.-.-" evidence="3"/>
<evidence type="ECO:0000313" key="3">
    <source>
        <dbReference type="EMBL" id="QEG02115.1"/>
    </source>
</evidence>
<gene>
    <name evidence="3" type="primary">epsD_4</name>
    <name evidence="3" type="ORF">Mal15_61980</name>
</gene>
<dbReference type="PANTHER" id="PTHR12526:SF630">
    <property type="entry name" value="GLYCOSYLTRANSFERASE"/>
    <property type="match status" value="1"/>
</dbReference>
<dbReference type="AlphaFoldDB" id="A0A5B9MQK3"/>
<dbReference type="CDD" id="cd03808">
    <property type="entry name" value="GT4_CapM-like"/>
    <property type="match status" value="1"/>
</dbReference>
<accession>A0A5B9MQK3</accession>
<keyword evidence="3" id="KW-0808">Transferase</keyword>
<evidence type="ECO:0000313" key="4">
    <source>
        <dbReference type="Proteomes" id="UP000321353"/>
    </source>
</evidence>
<feature type="domain" description="Glycosyltransferase subfamily 4-like N-terminal" evidence="2">
    <location>
        <begin position="53"/>
        <end position="185"/>
    </location>
</feature>
<evidence type="ECO:0000259" key="1">
    <source>
        <dbReference type="Pfam" id="PF00534"/>
    </source>
</evidence>
<dbReference type="Pfam" id="PF13579">
    <property type="entry name" value="Glyco_trans_4_4"/>
    <property type="match status" value="1"/>
</dbReference>
<proteinExistence type="predicted"/>
<dbReference type="KEGG" id="smam:Mal15_61980"/>